<evidence type="ECO:0000313" key="5">
    <source>
        <dbReference type="Proteomes" id="UP000183376"/>
    </source>
</evidence>
<dbReference type="EMBL" id="LT629701">
    <property type="protein sequence ID" value="SDM37538.1"/>
    <property type="molecule type" value="Genomic_DNA"/>
</dbReference>
<dbReference type="AlphaFoldDB" id="A0A1G9SQ01"/>
<keyword evidence="5" id="KW-1185">Reference proteome</keyword>
<feature type="region of interest" description="Disordered" evidence="2">
    <location>
        <begin position="283"/>
        <end position="306"/>
    </location>
</feature>
<dbReference type="InterPro" id="IPR006016">
    <property type="entry name" value="UspA"/>
</dbReference>
<name>A0A1G9SQ01_ALLAB</name>
<sequence length="306" mass="32783">MNAPIVIGVSPFADRRPVVSWAANEAVLRGRAVRLVHVCQELQWFGTSGVDALFGPRVQGEQVLREVEAAVRAAHPALEVTCGIADGDPAEVLVEESRAAELVVVGTHDQGRFADLVLGSVSRELVRRSAAPVITVPNLERPCVDGPVVVGVDGTEVSQEALRFALTEASRTGRRLYAVHCWPTPLDRAERSLVRDEECRVLAEALAGVSEEFPDVYVIPVLSGGDPAEELVWRSRDASMVVLGSRCRGALAAVVLGSVGRDVLRHASCPVAVVCPQDARVAPNSGRRVTSRDGDRSRSRPAGRRS</sequence>
<dbReference type="eggNOG" id="COG0589">
    <property type="taxonomic scope" value="Bacteria"/>
</dbReference>
<accession>A0A1G9SQ01</accession>
<dbReference type="Proteomes" id="UP000183376">
    <property type="component" value="Chromosome I"/>
</dbReference>
<evidence type="ECO:0000256" key="1">
    <source>
        <dbReference type="ARBA" id="ARBA00008791"/>
    </source>
</evidence>
<dbReference type="STRING" id="211114.SAMN04489726_1311"/>
<evidence type="ECO:0000313" key="4">
    <source>
        <dbReference type="EMBL" id="SDM37538.1"/>
    </source>
</evidence>
<dbReference type="PRINTS" id="PR01438">
    <property type="entry name" value="UNVRSLSTRESS"/>
</dbReference>
<feature type="domain" description="UspA" evidence="3">
    <location>
        <begin position="147"/>
        <end position="274"/>
    </location>
</feature>
<dbReference type="Gene3D" id="3.40.50.620">
    <property type="entry name" value="HUPs"/>
    <property type="match status" value="2"/>
</dbReference>
<dbReference type="PANTHER" id="PTHR46268">
    <property type="entry name" value="STRESS RESPONSE PROTEIN NHAX"/>
    <property type="match status" value="1"/>
</dbReference>
<evidence type="ECO:0000259" key="3">
    <source>
        <dbReference type="Pfam" id="PF00582"/>
    </source>
</evidence>
<dbReference type="Pfam" id="PF00582">
    <property type="entry name" value="Usp"/>
    <property type="match status" value="2"/>
</dbReference>
<protein>
    <submittedName>
        <fullName evidence="4">Nucleotide-binding universal stress protein, UspA family</fullName>
    </submittedName>
</protein>
<evidence type="ECO:0000256" key="2">
    <source>
        <dbReference type="SAM" id="MobiDB-lite"/>
    </source>
</evidence>
<dbReference type="PANTHER" id="PTHR46268:SF6">
    <property type="entry name" value="UNIVERSAL STRESS PROTEIN UP12"/>
    <property type="match status" value="1"/>
</dbReference>
<dbReference type="SUPFAM" id="SSF52402">
    <property type="entry name" value="Adenine nucleotide alpha hydrolases-like"/>
    <property type="match status" value="2"/>
</dbReference>
<comment type="similarity">
    <text evidence="1">Belongs to the universal stress protein A family.</text>
</comment>
<dbReference type="InterPro" id="IPR006015">
    <property type="entry name" value="Universal_stress_UspA"/>
</dbReference>
<reference evidence="4 5" key="1">
    <citation type="submission" date="2016-10" db="EMBL/GenBank/DDBJ databases">
        <authorList>
            <person name="de Groot N.N."/>
        </authorList>
    </citation>
    <scope>NUCLEOTIDE SEQUENCE [LARGE SCALE GENOMIC DNA]</scope>
    <source>
        <strain evidence="4 5">DSM 44149</strain>
    </source>
</reference>
<dbReference type="InterPro" id="IPR014729">
    <property type="entry name" value="Rossmann-like_a/b/a_fold"/>
</dbReference>
<gene>
    <name evidence="4" type="ORF">SAMN04489726_1311</name>
</gene>
<dbReference type="RefSeq" id="WP_052408278.1">
    <property type="nucleotide sequence ID" value="NZ_JOEF01000059.1"/>
</dbReference>
<organism evidence="4 5">
    <name type="scientific">Allokutzneria albata</name>
    <name type="common">Kibdelosporangium albatum</name>
    <dbReference type="NCBI Taxonomy" id="211114"/>
    <lineage>
        <taxon>Bacteria</taxon>
        <taxon>Bacillati</taxon>
        <taxon>Actinomycetota</taxon>
        <taxon>Actinomycetes</taxon>
        <taxon>Pseudonocardiales</taxon>
        <taxon>Pseudonocardiaceae</taxon>
        <taxon>Allokutzneria</taxon>
    </lineage>
</organism>
<proteinExistence type="inferred from homology"/>
<feature type="domain" description="UspA" evidence="3">
    <location>
        <begin position="1"/>
        <end position="137"/>
    </location>
</feature>